<evidence type="ECO:0000256" key="2">
    <source>
        <dbReference type="ARBA" id="ARBA00022967"/>
    </source>
</evidence>
<name>B2ICQ2_BEII9</name>
<dbReference type="GO" id="GO:0043682">
    <property type="term" value="F:P-type divalent copper transporter activity"/>
    <property type="evidence" value="ECO:0007669"/>
    <property type="project" value="TreeGrafter"/>
</dbReference>
<feature type="region of interest" description="Disordered" evidence="3">
    <location>
        <begin position="1"/>
        <end position="23"/>
    </location>
</feature>
<dbReference type="EMBL" id="CP001016">
    <property type="protein sequence ID" value="ACB95326.1"/>
    <property type="molecule type" value="Genomic_DNA"/>
</dbReference>
<dbReference type="Proteomes" id="UP000001695">
    <property type="component" value="Chromosome"/>
</dbReference>
<accession>B2ICQ2</accession>
<dbReference type="Gene3D" id="3.40.1110.10">
    <property type="entry name" value="Calcium-transporting ATPase, cytoplasmic domain N"/>
    <property type="match status" value="1"/>
</dbReference>
<reference evidence="6" key="1">
    <citation type="submission" date="2008-03" db="EMBL/GenBank/DDBJ databases">
        <title>Complete sequence of chromosome of Beijerinckia indica subsp. indica ATCC 9039.</title>
        <authorList>
            <consortium name="US DOE Joint Genome Institute"/>
            <person name="Copeland A."/>
            <person name="Lucas S."/>
            <person name="Lapidus A."/>
            <person name="Glavina del Rio T."/>
            <person name="Dalin E."/>
            <person name="Tice H."/>
            <person name="Bruce D."/>
            <person name="Goodwin L."/>
            <person name="Pitluck S."/>
            <person name="LaButti K."/>
            <person name="Schmutz J."/>
            <person name="Larimer F."/>
            <person name="Land M."/>
            <person name="Hauser L."/>
            <person name="Kyrpides N."/>
            <person name="Mikhailova N."/>
            <person name="Dunfield P.F."/>
            <person name="Dedysh S.N."/>
            <person name="Liesack W."/>
            <person name="Saw J.H."/>
            <person name="Alam M."/>
            <person name="Chen Y."/>
            <person name="Murrell J.C."/>
            <person name="Richardson P."/>
        </authorList>
    </citation>
    <scope>NUCLEOTIDE SEQUENCE [LARGE SCALE GENOMIC DNA]</scope>
    <source>
        <strain evidence="6">ATCC 9039 / DSM 1715 / NCIMB 8712</strain>
    </source>
</reference>
<evidence type="ECO:0000259" key="4">
    <source>
        <dbReference type="Pfam" id="PF00122"/>
    </source>
</evidence>
<keyword evidence="1" id="KW-0479">Metal-binding</keyword>
<dbReference type="Pfam" id="PF00122">
    <property type="entry name" value="E1-E2_ATPase"/>
    <property type="match status" value="1"/>
</dbReference>
<dbReference type="Gene3D" id="3.40.50.1000">
    <property type="entry name" value="HAD superfamily/HAD-like"/>
    <property type="match status" value="1"/>
</dbReference>
<dbReference type="SUPFAM" id="SSF56784">
    <property type="entry name" value="HAD-like"/>
    <property type="match status" value="1"/>
</dbReference>
<dbReference type="RefSeq" id="WP_012384683.1">
    <property type="nucleotide sequence ID" value="NC_010581.1"/>
</dbReference>
<reference evidence="5 6" key="2">
    <citation type="journal article" date="2010" name="J. Bacteriol.">
        <title>Complete genome sequence of Beijerinckia indica subsp. indica.</title>
        <authorList>
            <person name="Tamas I."/>
            <person name="Dedysh S.N."/>
            <person name="Liesack W."/>
            <person name="Stott M.B."/>
            <person name="Alam M."/>
            <person name="Murrell J.C."/>
            <person name="Dunfield P.F."/>
        </authorList>
    </citation>
    <scope>NUCLEOTIDE SEQUENCE [LARGE SCALE GENOMIC DNA]</scope>
    <source>
        <strain evidence="6">ATCC 9039 / DSM 1715 / NCIMB 8712</strain>
    </source>
</reference>
<dbReference type="GO" id="GO:0000166">
    <property type="term" value="F:nucleotide binding"/>
    <property type="evidence" value="ECO:0007669"/>
    <property type="project" value="InterPro"/>
</dbReference>
<dbReference type="eggNOG" id="COG2217">
    <property type="taxonomic scope" value="Bacteria"/>
</dbReference>
<dbReference type="InterPro" id="IPR023299">
    <property type="entry name" value="ATPase_P-typ_cyto_dom_N"/>
</dbReference>
<evidence type="ECO:0000256" key="1">
    <source>
        <dbReference type="ARBA" id="ARBA00022723"/>
    </source>
</evidence>
<dbReference type="Gene3D" id="2.70.150.10">
    <property type="entry name" value="Calcium-transporting ATPase, cytoplasmic transduction domain A"/>
    <property type="match status" value="1"/>
</dbReference>
<sequence>MAIHKTFPRETRKTGSSRGTISTGEPWLLGASAAGSQPVIKISPGHLGVSIWSHSLFANSNDSVLREFLARAFSVAEITEAEIRKQDAFGRLHYRASADAATLLRKLGRALRGGDADSASLASSADRVNPAPFDVDALYLPVAGVAPLRIFRVGSSLSSWRVRQLSDGEVRLVHPVLFNRKDIAYRLEEELAVILGIETFSASILTASVSIRFDPDRLELERLVRELEKSWPRLLHGLEAPPSRKRLAVAGGLLALSYTGQYFVPAVKPFAILGVALYSAPNLMRALQQLTHFHIGVPALRAMGLTLMLISARPFATTVAATLLQLWRHISYATAKRAQRRLFAAHRRRSIVARLLREDGLEIKIDTDALAPGDFILVREGEMMPVDGVVVSGFAAVDEESLSGSIDVIDKAPGDRVFATSFIRAGYLTLRVETIGEDTAAGSIGAQLPHAQIGRLPSSDEVERIADRNAKPALALAAINLAVTGVIHRSQGIMRPDYVTAPLMTTQLTTLHNLANGLSQGIFVRNPSVLDQFASADTYVFDDACDLERRTIEVSAIIAADGFSEDTVLGYAAAACSGLHNERTTALVTECSRRGTLIPAISNGSRHAGVVRYLDDHSHLIEIAAPAYIASAETRIPQDVTDRLQAFAGVSDHRDFGDVSRISTSADPSLRPLWVLRDGVVLGVLIFRRQGKLEATDVIAALKKRSRKAQFIHMSSRPQAEAEAKADTIGISKVFGDLDQAGKVRVLEDLGGHSVWIGNGASPRSISLIKASTISISVGGLASVASDAADVTLLQPGLAGLVPLKAIESAHRTRIEADYRVVYTANFIGTMGAIAADFGGLKSGLISNAAVAMIFLSHWKRLQDLIAQSEARSAMLLSSFHKEDDLPVA</sequence>
<keyword evidence="6" id="KW-1185">Reference proteome</keyword>
<dbReference type="InterPro" id="IPR008250">
    <property type="entry name" value="ATPase_P-typ_transduc_dom_A_sf"/>
</dbReference>
<dbReference type="KEGG" id="bid:Bind_1695"/>
<dbReference type="PANTHER" id="PTHR43520:SF8">
    <property type="entry name" value="P-TYPE CU(+) TRANSPORTER"/>
    <property type="match status" value="1"/>
</dbReference>
<dbReference type="AlphaFoldDB" id="B2ICQ2"/>
<dbReference type="InterPro" id="IPR059000">
    <property type="entry name" value="ATPase_P-type_domA"/>
</dbReference>
<proteinExistence type="predicted"/>
<dbReference type="HOGENOM" id="CLU_319534_0_0_5"/>
<dbReference type="GO" id="GO:0005507">
    <property type="term" value="F:copper ion binding"/>
    <property type="evidence" value="ECO:0007669"/>
    <property type="project" value="TreeGrafter"/>
</dbReference>
<keyword evidence="2" id="KW-1278">Translocase</keyword>
<dbReference type="GO" id="GO:0016020">
    <property type="term" value="C:membrane"/>
    <property type="evidence" value="ECO:0007669"/>
    <property type="project" value="TreeGrafter"/>
</dbReference>
<dbReference type="GO" id="GO:0055070">
    <property type="term" value="P:copper ion homeostasis"/>
    <property type="evidence" value="ECO:0007669"/>
    <property type="project" value="TreeGrafter"/>
</dbReference>
<gene>
    <name evidence="5" type="ordered locus">Bind_1695</name>
</gene>
<feature type="compositionally biased region" description="Polar residues" evidence="3">
    <location>
        <begin position="14"/>
        <end position="23"/>
    </location>
</feature>
<evidence type="ECO:0000313" key="6">
    <source>
        <dbReference type="Proteomes" id="UP000001695"/>
    </source>
</evidence>
<dbReference type="PANTHER" id="PTHR43520">
    <property type="entry name" value="ATP7, ISOFORM B"/>
    <property type="match status" value="1"/>
</dbReference>
<evidence type="ECO:0000313" key="5">
    <source>
        <dbReference type="EMBL" id="ACB95326.1"/>
    </source>
</evidence>
<evidence type="ECO:0000256" key="3">
    <source>
        <dbReference type="SAM" id="MobiDB-lite"/>
    </source>
</evidence>
<protein>
    <submittedName>
        <fullName evidence="5">E1-E2 ATPase-associated domain protein</fullName>
    </submittedName>
</protein>
<dbReference type="STRING" id="395963.Bind_1695"/>
<organism evidence="5 6">
    <name type="scientific">Beijerinckia indica subsp. indica (strain ATCC 9039 / DSM 1715 / NCIMB 8712)</name>
    <dbReference type="NCBI Taxonomy" id="395963"/>
    <lineage>
        <taxon>Bacteria</taxon>
        <taxon>Pseudomonadati</taxon>
        <taxon>Pseudomonadota</taxon>
        <taxon>Alphaproteobacteria</taxon>
        <taxon>Hyphomicrobiales</taxon>
        <taxon>Beijerinckiaceae</taxon>
        <taxon>Beijerinckia</taxon>
    </lineage>
</organism>
<dbReference type="InterPro" id="IPR036412">
    <property type="entry name" value="HAD-like_sf"/>
</dbReference>
<dbReference type="SUPFAM" id="SSF81653">
    <property type="entry name" value="Calcium ATPase, transduction domain A"/>
    <property type="match status" value="1"/>
</dbReference>
<feature type="domain" description="P-type ATPase A" evidence="4">
    <location>
        <begin position="353"/>
        <end position="446"/>
    </location>
</feature>
<dbReference type="InterPro" id="IPR023214">
    <property type="entry name" value="HAD_sf"/>
</dbReference>